<keyword evidence="2 5" id="KW-0489">Methyltransferase</keyword>
<evidence type="ECO:0000256" key="5">
    <source>
        <dbReference type="PIRNR" id="PIRNR000410"/>
    </source>
</evidence>
<dbReference type="InterPro" id="IPR029063">
    <property type="entry name" value="SAM-dependent_MTases_sf"/>
</dbReference>
<organism evidence="8">
    <name type="scientific">Magnetococcus massalia (strain MO-1)</name>
    <dbReference type="NCBI Taxonomy" id="451514"/>
    <lineage>
        <taxon>Bacteria</taxon>
        <taxon>Pseudomonadati</taxon>
        <taxon>Pseudomonadota</taxon>
        <taxon>Magnetococcia</taxon>
        <taxon>Magnetococcales</taxon>
        <taxon>Magnetococcaceae</taxon>
        <taxon>Magnetococcus</taxon>
    </lineage>
</organism>
<dbReference type="InterPro" id="IPR050903">
    <property type="entry name" value="Bact_Chemotaxis_MeTrfase"/>
</dbReference>
<dbReference type="GO" id="GO:0008983">
    <property type="term" value="F:protein-glutamate O-methyltransferase activity"/>
    <property type="evidence" value="ECO:0007669"/>
    <property type="project" value="UniProtKB-EC"/>
</dbReference>
<dbReference type="Gene3D" id="3.40.50.150">
    <property type="entry name" value="Vaccinia Virus protein VP39"/>
    <property type="match status" value="1"/>
</dbReference>
<proteinExistence type="predicted"/>
<evidence type="ECO:0000256" key="2">
    <source>
        <dbReference type="ARBA" id="ARBA00022603"/>
    </source>
</evidence>
<dbReference type="CDD" id="cd02440">
    <property type="entry name" value="AdoMet_MTases"/>
    <property type="match status" value="1"/>
</dbReference>
<dbReference type="SUPFAM" id="SSF53335">
    <property type="entry name" value="S-adenosyl-L-methionine-dependent methyltransferases"/>
    <property type="match status" value="1"/>
</dbReference>
<dbReference type="InterPro" id="IPR000780">
    <property type="entry name" value="CheR_MeTrfase"/>
</dbReference>
<evidence type="ECO:0000256" key="3">
    <source>
        <dbReference type="ARBA" id="ARBA00022679"/>
    </source>
</evidence>
<dbReference type="Gene3D" id="1.10.155.10">
    <property type="entry name" value="Chemotaxis receptor methyltransferase CheR, N-terminal domain"/>
    <property type="match status" value="1"/>
</dbReference>
<dbReference type="InterPro" id="IPR026024">
    <property type="entry name" value="Chemotaxis_MeTrfase_CheR"/>
</dbReference>
<keyword evidence="3 5" id="KW-0808">Transferase</keyword>
<evidence type="ECO:0000256" key="1">
    <source>
        <dbReference type="ARBA" id="ARBA00001541"/>
    </source>
</evidence>
<evidence type="ECO:0000256" key="4">
    <source>
        <dbReference type="ARBA" id="ARBA00022691"/>
    </source>
</evidence>
<dbReference type="PANTHER" id="PTHR24422">
    <property type="entry name" value="CHEMOTAXIS PROTEIN METHYLTRANSFERASE"/>
    <property type="match status" value="1"/>
</dbReference>
<comment type="function">
    <text evidence="5">Methylation of the membrane-bound methyl-accepting chemotaxis proteins (MCP) to form gamma-glutamyl methyl ester residues in MCP.</text>
</comment>
<feature type="binding site" evidence="6">
    <location>
        <position position="76"/>
    </location>
    <ligand>
        <name>S-adenosyl-L-methionine</name>
        <dbReference type="ChEBI" id="CHEBI:59789"/>
    </ligand>
</feature>
<dbReference type="InterPro" id="IPR022641">
    <property type="entry name" value="CheR_N"/>
</dbReference>
<dbReference type="InterPro" id="IPR022642">
    <property type="entry name" value="CheR_C"/>
</dbReference>
<dbReference type="GO" id="GO:0032259">
    <property type="term" value="P:methylation"/>
    <property type="evidence" value="ECO:0007669"/>
    <property type="project" value="UniProtKB-KW"/>
</dbReference>
<accession>A0A1S7LLJ0</accession>
<evidence type="ECO:0000259" key="7">
    <source>
        <dbReference type="PROSITE" id="PS50123"/>
    </source>
</evidence>
<keyword evidence="4 5" id="KW-0949">S-adenosyl-L-methionine</keyword>
<comment type="catalytic activity">
    <reaction evidence="1 5">
        <text>L-glutamyl-[protein] + S-adenosyl-L-methionine = [protein]-L-glutamate 5-O-methyl ester + S-adenosyl-L-homocysteine</text>
        <dbReference type="Rhea" id="RHEA:24452"/>
        <dbReference type="Rhea" id="RHEA-COMP:10208"/>
        <dbReference type="Rhea" id="RHEA-COMP:10311"/>
        <dbReference type="ChEBI" id="CHEBI:29973"/>
        <dbReference type="ChEBI" id="CHEBI:57856"/>
        <dbReference type="ChEBI" id="CHEBI:59789"/>
        <dbReference type="ChEBI" id="CHEBI:82795"/>
        <dbReference type="EC" id="2.1.1.80"/>
    </reaction>
</comment>
<evidence type="ECO:0000256" key="6">
    <source>
        <dbReference type="PIRSR" id="PIRSR000410-1"/>
    </source>
</evidence>
<dbReference type="PROSITE" id="PS50123">
    <property type="entry name" value="CHER"/>
    <property type="match status" value="1"/>
</dbReference>
<dbReference type="SUPFAM" id="SSF47757">
    <property type="entry name" value="Chemotaxis receptor methyltransferase CheR, N-terminal domain"/>
    <property type="match status" value="1"/>
</dbReference>
<dbReference type="InterPro" id="IPR036804">
    <property type="entry name" value="CheR_N_sf"/>
</dbReference>
<dbReference type="AlphaFoldDB" id="A0A1S7LLJ0"/>
<name>A0A1S7LLJ0_MAGMO</name>
<dbReference type="EMBL" id="LO017727">
    <property type="protein sequence ID" value="CRH07019.1"/>
    <property type="molecule type" value="Genomic_DNA"/>
</dbReference>
<dbReference type="PRINTS" id="PR00996">
    <property type="entry name" value="CHERMTFRASE"/>
</dbReference>
<sequence>MSQPLSEKDFSKLASVIQAQLGIQMPASKRTMLSARIQKRLRILNIPTIHDYVEWVIDPQKAGQEYVNFLDIVTTNKTDFFREPVHFDYLTQQIFPAAVERGSGVRRPFKLWSAGCSSGEEPYTLAIVAKEFERSLGRPFQLQILATDISSRVLKKAKNGVYEMERISPISQELRKRYLLRHKDPQKSLCRMGPELRQMIRFDRLNFMDESFNIREPMDVIFCRNVMIYFDRETQQRLVQQFCRHLQPGGYIFIGHSESLNGLNVPVEQVAPTIYQLGR</sequence>
<dbReference type="EC" id="2.1.1.80" evidence="5"/>
<dbReference type="SMART" id="SM00138">
    <property type="entry name" value="MeTrc"/>
    <property type="match status" value="1"/>
</dbReference>
<dbReference type="Pfam" id="PF01739">
    <property type="entry name" value="CheR"/>
    <property type="match status" value="1"/>
</dbReference>
<feature type="binding site" evidence="6">
    <location>
        <position position="82"/>
    </location>
    <ligand>
        <name>S-adenosyl-L-methionine</name>
        <dbReference type="ChEBI" id="CHEBI:59789"/>
    </ligand>
</feature>
<protein>
    <recommendedName>
        <fullName evidence="5">Chemotaxis protein methyltransferase</fullName>
        <ecNumber evidence="5">2.1.1.80</ecNumber>
    </recommendedName>
</protein>
<feature type="binding site" evidence="6">
    <location>
        <begin position="224"/>
        <end position="225"/>
    </location>
    <ligand>
        <name>S-adenosyl-L-methionine</name>
        <dbReference type="ChEBI" id="CHEBI:59789"/>
    </ligand>
</feature>
<feature type="binding site" evidence="6">
    <location>
        <position position="148"/>
    </location>
    <ligand>
        <name>S-adenosyl-L-methionine</name>
        <dbReference type="ChEBI" id="CHEBI:59789"/>
    </ligand>
</feature>
<dbReference type="Pfam" id="PF03705">
    <property type="entry name" value="CheR_N"/>
    <property type="match status" value="1"/>
</dbReference>
<feature type="domain" description="CheR-type methyltransferase" evidence="7">
    <location>
        <begin position="1"/>
        <end position="279"/>
    </location>
</feature>
<reference evidence="8" key="1">
    <citation type="submission" date="2015-04" db="EMBL/GenBank/DDBJ databases">
        <authorList>
            <person name="Syromyatnikov M.Y."/>
            <person name="Popov V.N."/>
        </authorList>
    </citation>
    <scope>NUCLEOTIDE SEQUENCE</scope>
    <source>
        <strain evidence="8">MO-1</strain>
    </source>
</reference>
<gene>
    <name evidence="8" type="primary">cheR</name>
    <name evidence="8" type="ORF">MAGMO_2872</name>
</gene>
<dbReference type="PANTHER" id="PTHR24422:SF26">
    <property type="entry name" value="CHEMOTAXIS PROTEIN METHYLTRANSFERASE"/>
    <property type="match status" value="1"/>
</dbReference>
<feature type="binding site" evidence="6">
    <location>
        <position position="78"/>
    </location>
    <ligand>
        <name>S-adenosyl-L-methionine</name>
        <dbReference type="ChEBI" id="CHEBI:59789"/>
    </ligand>
</feature>
<dbReference type="PIRSF" id="PIRSF000410">
    <property type="entry name" value="CheR"/>
    <property type="match status" value="1"/>
</dbReference>
<evidence type="ECO:0000313" key="8">
    <source>
        <dbReference type="EMBL" id="CRH07019.1"/>
    </source>
</evidence>
<feature type="binding site" evidence="6">
    <location>
        <position position="121"/>
    </location>
    <ligand>
        <name>S-adenosyl-L-methionine</name>
        <dbReference type="ChEBI" id="CHEBI:59789"/>
    </ligand>
</feature>